<dbReference type="OrthoDB" id="1488184at2"/>
<feature type="compositionally biased region" description="Pro residues" evidence="1">
    <location>
        <begin position="113"/>
        <end position="122"/>
    </location>
</feature>
<keyword evidence="3" id="KW-1185">Reference proteome</keyword>
<gene>
    <name evidence="2" type="ORF">EDB95_2307</name>
</gene>
<dbReference type="RefSeq" id="WP_133993669.1">
    <property type="nucleotide sequence ID" value="NZ_SODV01000001.1"/>
</dbReference>
<name>A0A4R8DSN2_9BACT</name>
<feature type="region of interest" description="Disordered" evidence="1">
    <location>
        <begin position="917"/>
        <end position="947"/>
    </location>
</feature>
<proteinExistence type="predicted"/>
<feature type="region of interest" description="Disordered" evidence="1">
    <location>
        <begin position="98"/>
        <end position="122"/>
    </location>
</feature>
<dbReference type="EMBL" id="SODV01000001">
    <property type="protein sequence ID" value="TDX01274.1"/>
    <property type="molecule type" value="Genomic_DNA"/>
</dbReference>
<reference evidence="2 3" key="1">
    <citation type="submission" date="2019-03" db="EMBL/GenBank/DDBJ databases">
        <title>Genomic Encyclopedia of Type Strains, Phase IV (KMG-IV): sequencing the most valuable type-strain genomes for metagenomic binning, comparative biology and taxonomic classification.</title>
        <authorList>
            <person name="Goeker M."/>
        </authorList>
    </citation>
    <scope>NUCLEOTIDE SEQUENCE [LARGE SCALE GENOMIC DNA]</scope>
    <source>
        <strain evidence="2 3">DSM 100059</strain>
    </source>
</reference>
<dbReference type="Proteomes" id="UP000294498">
    <property type="component" value="Unassembled WGS sequence"/>
</dbReference>
<dbReference type="Pfam" id="PF19268">
    <property type="entry name" value="CIS_TMP"/>
    <property type="match status" value="2"/>
</dbReference>
<sequence>MSQPYVIQRYIWDIAYSSREKAYVLQTRFSRLFEQEAVPLMETVFEACIPPHQVLRLDTLELDLGILDVDHIERDFPDRFRVALERAILERLGAVAGAPSVSDPRQGPFGPDTLPPGANPGDPPRSAELLEYFLLEGILPWWASHQPEDAPQHLLERLYATAPGQLLPVLLRTGQLAYVRRRLAYQFPDPALHAVVSLLAPGEGPFISGYHDTLVRTQQETRWVPEETNPFSREIWLFILTFLLKDMAGQFNRRAFARQTLMDIAGHYNVSYSELLALFSNALAQTASRFQDQDALQKILRELILEDEGDEPETEATDTFRWDVLDLEAQLDWLRHYLLDLDQPPVMTASTRQLPAAPAATRPDKPLPVVLSTLFTRLPSSLRRTLADLGQATAVRERVVDSFGDAGLKIVVRLEEPTHAEFILDYATRIQTARRPQTGPGAFRRVVWTIILGYLWTEKGSVFNTRMFLERQLSGLASHYRLSYHALLSLLVGEHGAGAPPDLEGETAGWGVLEPSSLFRLLLDIWKESVQQSPGVPSSVAPGTTPAATSAAAAAALAGNTPTAASTEEGVPPLRDVAGLAEGKALTGESAGLAERGAQPGDTATSAKGDTQLPAGMPPAEGDTPASSAFFAPEAADLFRALLRLLQGLTPLEATLPGPGPTVADWERALPLLKGLAMEEKGPLPSWWDERPSSEGGHFLEEVLRWLSERTGLETRALVQGLAYGAMLGGAGEAPETTGARTLRFLLVAASPALSGPSAQSGTPQRWTPGIARLITTWMDSTQTRGVPDPRLETALQTWMGKRHPGWDRRTLAFMQDIRRLFLSVIRGTAERSAFDTLFLECALLFLGDRYGAKDPQTFAVALLSFLEARRRGGIPLYAALLKASAPPFAFSLDGAPFLPSFRALLRRRLPAGVEVSTEAQGGAETRDNEEKRRTAKADERANAAARARADRLEAQRRIAQELAEQRRQEEQRRKEEEKTRPKKKPALAGLYVRNAGLVLLHPLLPTLFQRLQWLEKGQFVHEEAQQRAVHLLQYLVYGQEMTKTEPVEQDLVLNKILCGLNLEDPVPLEVNLTEAETSLGEELLRVVLQQWTKLGKTSPDGLRVSFLQRDGSLAETQEAWTLRVEQRGIDVLLPFLPWGWGLIKTTWMHKNLHVEWT</sequence>
<feature type="region of interest" description="Disordered" evidence="1">
    <location>
        <begin position="965"/>
        <end position="984"/>
    </location>
</feature>
<feature type="compositionally biased region" description="Basic and acidic residues" evidence="1">
    <location>
        <begin position="965"/>
        <end position="980"/>
    </location>
</feature>
<comment type="caution">
    <text evidence="2">The sequence shown here is derived from an EMBL/GenBank/DDBJ whole genome shotgun (WGS) entry which is preliminary data.</text>
</comment>
<dbReference type="AlphaFoldDB" id="A0A4R8DSN2"/>
<dbReference type="InterPro" id="IPR045538">
    <property type="entry name" value="CIS_TMP"/>
</dbReference>
<feature type="compositionally biased region" description="Basic and acidic residues" evidence="1">
    <location>
        <begin position="925"/>
        <end position="947"/>
    </location>
</feature>
<evidence type="ECO:0000313" key="2">
    <source>
        <dbReference type="EMBL" id="TDX01274.1"/>
    </source>
</evidence>
<organism evidence="2 3">
    <name type="scientific">Dinghuibacter silviterrae</name>
    <dbReference type="NCBI Taxonomy" id="1539049"/>
    <lineage>
        <taxon>Bacteria</taxon>
        <taxon>Pseudomonadati</taxon>
        <taxon>Bacteroidota</taxon>
        <taxon>Chitinophagia</taxon>
        <taxon>Chitinophagales</taxon>
        <taxon>Chitinophagaceae</taxon>
        <taxon>Dinghuibacter</taxon>
    </lineage>
</organism>
<evidence type="ECO:0000313" key="3">
    <source>
        <dbReference type="Proteomes" id="UP000294498"/>
    </source>
</evidence>
<feature type="region of interest" description="Disordered" evidence="1">
    <location>
        <begin position="589"/>
        <end position="624"/>
    </location>
</feature>
<protein>
    <submittedName>
        <fullName evidence="2">Uncharacterized protein</fullName>
    </submittedName>
</protein>
<evidence type="ECO:0000256" key="1">
    <source>
        <dbReference type="SAM" id="MobiDB-lite"/>
    </source>
</evidence>
<accession>A0A4R8DSN2</accession>